<sequence>MSTRYQKAHYLTRFIYSHEASLHGTGSNSRVFEIQTAAIRYELGDNHTYDFIEGNIPAPMQPGIELIATKDEPMYAYFDEKNPESGVAAYGHLEELLYHEGPYDGVIAFSQAGTLILTYLAHLAKQKPGRPLPFRFAIILSITHPPLDYGAIQSGEIRPIDLGAHQDVVRIPTAHIWGSQDLAAGEIALTNTICAAGVRWVIALSLFLATAEITIISTSLVTISRHLDGFDQSTWIITSYLLAFAGFLTVWAKCSHFIGLKITILISLAIFVAFSGGCAAAQTMSQLIICRAFQGIGGSGVFTSCLFGLICLLPPAKFDIASAAGSGVLTLALILGALIGGGISTSGAWRWIFLFNVPAGIVAWATIWILVPNDFESSRKAGDQIHGLWNFLTKADTVGCLLLLSFSVFFVAAFEEANIRYAWSSAAIIAMLTISGVLLVGFIAWEWSVANRKYWGFEPILPWNILRNRVLLGAILGCFLTGPAVTILYIELPQRFQTVNHSTAIGAGVKVLTFGLGSPVGAGICSLLAGRLRTPFVYLAAAGSVLQIVGAFLLSSVPPTVDIWPGQYGYMVITGLGTGISIAALYMCVPVVVTTDQATAMGLTLQARMIGASLGVAIVNSILIDYVKGHLPATEAAAADPNLLSGFPTATQEEIRKVYAAGYNRQMYAVGAFGAAQLIAVALMWKREQVRFVK</sequence>
<evidence type="ECO:0000313" key="2">
    <source>
        <dbReference type="Proteomes" id="UP000249057"/>
    </source>
</evidence>
<dbReference type="Proteomes" id="UP000249057">
    <property type="component" value="Unassembled WGS sequence"/>
</dbReference>
<gene>
    <name evidence="1" type="ORF">BO95DRAFT_424676</name>
</gene>
<protein>
    <submittedName>
        <fullName evidence="1">Major facilitator superfamily transporter</fullName>
    </submittedName>
</protein>
<reference evidence="1" key="1">
    <citation type="submission" date="2018-02" db="EMBL/GenBank/DDBJ databases">
        <title>The genomes of Aspergillus section Nigri reveals drivers in fungal speciation.</title>
        <authorList>
            <consortium name="DOE Joint Genome Institute"/>
            <person name="Vesth T.C."/>
            <person name="Nybo J."/>
            <person name="Theobald S."/>
            <person name="Brandl J."/>
            <person name="Frisvad J.C."/>
            <person name="Nielsen K.F."/>
            <person name="Lyhne E.K."/>
            <person name="Kogle M.E."/>
            <person name="Kuo A."/>
            <person name="Riley R."/>
            <person name="Clum A."/>
            <person name="Nolan M."/>
            <person name="Lipzen A."/>
            <person name="Salamov A."/>
            <person name="Henrissat B."/>
            <person name="Wiebenga A."/>
            <person name="De vries R.P."/>
            <person name="Grigoriev I.V."/>
            <person name="Mortensen U.H."/>
            <person name="Andersen M.R."/>
            <person name="Baker S.E."/>
        </authorList>
    </citation>
    <scope>NUCLEOTIDE SEQUENCE</scope>
    <source>
        <strain evidence="1">CBS 621.78</strain>
    </source>
</reference>
<accession>A0ACD1FU31</accession>
<name>A0ACD1FU31_9EURO</name>
<keyword evidence="2" id="KW-1185">Reference proteome</keyword>
<dbReference type="EMBL" id="KZ825408">
    <property type="protein sequence ID" value="RAH40506.1"/>
    <property type="molecule type" value="Genomic_DNA"/>
</dbReference>
<proteinExistence type="predicted"/>
<organism evidence="1 2">
    <name type="scientific">Aspergillus brunneoviolaceus CBS 621.78</name>
    <dbReference type="NCBI Taxonomy" id="1450534"/>
    <lineage>
        <taxon>Eukaryota</taxon>
        <taxon>Fungi</taxon>
        <taxon>Dikarya</taxon>
        <taxon>Ascomycota</taxon>
        <taxon>Pezizomycotina</taxon>
        <taxon>Eurotiomycetes</taxon>
        <taxon>Eurotiomycetidae</taxon>
        <taxon>Eurotiales</taxon>
        <taxon>Aspergillaceae</taxon>
        <taxon>Aspergillus</taxon>
        <taxon>Aspergillus subgen. Circumdati</taxon>
    </lineage>
</organism>
<evidence type="ECO:0000313" key="1">
    <source>
        <dbReference type="EMBL" id="RAH40506.1"/>
    </source>
</evidence>